<feature type="compositionally biased region" description="Basic and acidic residues" evidence="1">
    <location>
        <begin position="54"/>
        <end position="70"/>
    </location>
</feature>
<proteinExistence type="predicted"/>
<dbReference type="PANTHER" id="PTHR47417:SF1">
    <property type="entry name" value="SMR DOMAIN-CONTAINING PROTEIN YPL199C"/>
    <property type="match status" value="1"/>
</dbReference>
<reference evidence="3 4" key="1">
    <citation type="journal article" date="2019" name="Front. Genet.">
        <title>Whole-Genome Sequencing of the Opportunistic Yeast Pathogen Candida inconspicua Uncovers Its Hybrid Origin.</title>
        <authorList>
            <person name="Mixao V."/>
            <person name="Hansen A.P."/>
            <person name="Saus E."/>
            <person name="Boekhout T."/>
            <person name="Lass-Florl C."/>
            <person name="Gabaldon T."/>
        </authorList>
    </citation>
    <scope>NUCLEOTIDE SEQUENCE [LARGE SCALE GENOMIC DNA]</scope>
    <source>
        <strain evidence="3 4">CBS 180</strain>
    </source>
</reference>
<keyword evidence="4" id="KW-1185">Reference proteome</keyword>
<feature type="region of interest" description="Disordered" evidence="1">
    <location>
        <begin position="48"/>
        <end position="70"/>
    </location>
</feature>
<dbReference type="EMBL" id="SELW01000262">
    <property type="protein sequence ID" value="TID29728.1"/>
    <property type="molecule type" value="Genomic_DNA"/>
</dbReference>
<evidence type="ECO:0000256" key="1">
    <source>
        <dbReference type="SAM" id="MobiDB-lite"/>
    </source>
</evidence>
<dbReference type="SMART" id="SM01162">
    <property type="entry name" value="DUF1771"/>
    <property type="match status" value="1"/>
</dbReference>
<dbReference type="STRING" id="52247.A0A4T0X336"/>
<dbReference type="Pfam" id="PF01713">
    <property type="entry name" value="Smr"/>
    <property type="match status" value="1"/>
</dbReference>
<dbReference type="InterPro" id="IPR053020">
    <property type="entry name" value="Smr_domain_protein"/>
</dbReference>
<dbReference type="InterPro" id="IPR002625">
    <property type="entry name" value="Smr_dom"/>
</dbReference>
<evidence type="ECO:0000313" key="3">
    <source>
        <dbReference type="EMBL" id="TID29728.1"/>
    </source>
</evidence>
<dbReference type="Proteomes" id="UP000307173">
    <property type="component" value="Unassembled WGS sequence"/>
</dbReference>
<dbReference type="Gene3D" id="3.30.1370.110">
    <property type="match status" value="1"/>
</dbReference>
<feature type="domain" description="Smr" evidence="2">
    <location>
        <begin position="99"/>
        <end position="175"/>
    </location>
</feature>
<dbReference type="OrthoDB" id="3231855at2759"/>
<accession>A0A4T0X336</accession>
<dbReference type="PROSITE" id="PS50828">
    <property type="entry name" value="SMR"/>
    <property type="match status" value="1"/>
</dbReference>
<comment type="caution">
    <text evidence="3">The sequence shown here is derived from an EMBL/GenBank/DDBJ whole genome shotgun (WGS) entry which is preliminary data.</text>
</comment>
<evidence type="ECO:0000259" key="2">
    <source>
        <dbReference type="PROSITE" id="PS50828"/>
    </source>
</evidence>
<dbReference type="AlphaFoldDB" id="A0A4T0X336"/>
<evidence type="ECO:0000313" key="4">
    <source>
        <dbReference type="Proteomes" id="UP000307173"/>
    </source>
</evidence>
<dbReference type="SMART" id="SM00463">
    <property type="entry name" value="SMR"/>
    <property type="match status" value="1"/>
</dbReference>
<organism evidence="3 4">
    <name type="scientific">Pichia inconspicua</name>
    <dbReference type="NCBI Taxonomy" id="52247"/>
    <lineage>
        <taxon>Eukaryota</taxon>
        <taxon>Fungi</taxon>
        <taxon>Dikarya</taxon>
        <taxon>Ascomycota</taxon>
        <taxon>Saccharomycotina</taxon>
        <taxon>Pichiomycetes</taxon>
        <taxon>Pichiales</taxon>
        <taxon>Pichiaceae</taxon>
        <taxon>Pichia</taxon>
    </lineage>
</organism>
<sequence length="272" mass="31317">MSAATVLKREPSLLGGQIDYNHVSDKEYVHFRQMADIAYKKREQLSQQSQEAFKSGDKSKAHELSQRAKEQLRIAEENNRKAAEYVFIENNKDSDDNDIDLHGLYVKEAVYILKQRIISGINKNQSTLDCIVGKGLHSKDGVSKLKPAIQDLCKDANLNCWIDEKNTGVLHIDISNARIPQEWYNIDPDGVGAMDETYYSFHPQEKLQHTYYPQQTSQQAPYQQYQQQGQPDYQSYQKYPNQQRFKQSGTQNEEVVGAMCCIFAGLLKYFCR</sequence>
<protein>
    <recommendedName>
        <fullName evidence="2">Smr domain-containing protein</fullName>
    </recommendedName>
</protein>
<dbReference type="Pfam" id="PF08590">
    <property type="entry name" value="DUF1771"/>
    <property type="match status" value="1"/>
</dbReference>
<dbReference type="InterPro" id="IPR013899">
    <property type="entry name" value="DUF1771"/>
</dbReference>
<dbReference type="InterPro" id="IPR036063">
    <property type="entry name" value="Smr_dom_sf"/>
</dbReference>
<dbReference type="PANTHER" id="PTHR47417">
    <property type="entry name" value="SMR DOMAIN-CONTAINING PROTEIN YPL199C"/>
    <property type="match status" value="1"/>
</dbReference>
<dbReference type="SUPFAM" id="SSF160443">
    <property type="entry name" value="SMR domain-like"/>
    <property type="match status" value="1"/>
</dbReference>
<name>A0A4T0X336_9ASCO</name>
<gene>
    <name evidence="3" type="ORF">CANINC_001646</name>
</gene>